<sequence length="194" mass="22409">MLFQNFSKKQTEGKDFFASRPMNGLRILQSLKFQVHIKSSCIDFNNFFDRVDDEKIIEHFYARVRVGNLSTSGIQSCKLFPVLARVWIIEKSNTEVIFITAAQRTSTRKLTHASVISFHTSSINYLTTSRHCVNSNQLRSVLRKYQYYMKPTSQPANQPPNQPHFITINCYLIVQNIGLKNFFVEVLIASKSHP</sequence>
<organism evidence="1 2">
    <name type="scientific">Glossina pallidipes</name>
    <name type="common">Tsetse fly</name>
    <dbReference type="NCBI Taxonomy" id="7398"/>
    <lineage>
        <taxon>Eukaryota</taxon>
        <taxon>Metazoa</taxon>
        <taxon>Ecdysozoa</taxon>
        <taxon>Arthropoda</taxon>
        <taxon>Hexapoda</taxon>
        <taxon>Insecta</taxon>
        <taxon>Pterygota</taxon>
        <taxon>Neoptera</taxon>
        <taxon>Endopterygota</taxon>
        <taxon>Diptera</taxon>
        <taxon>Brachycera</taxon>
        <taxon>Muscomorpha</taxon>
        <taxon>Hippoboscoidea</taxon>
        <taxon>Glossinidae</taxon>
        <taxon>Glossina</taxon>
    </lineage>
</organism>
<evidence type="ECO:0000313" key="2">
    <source>
        <dbReference type="Proteomes" id="UP000092445"/>
    </source>
</evidence>
<name>A0A1B0A7C7_GLOPL</name>
<evidence type="ECO:0000313" key="1">
    <source>
        <dbReference type="EnsemblMetazoa" id="GPAI036591-PA"/>
    </source>
</evidence>
<keyword evidence="2" id="KW-1185">Reference proteome</keyword>
<dbReference type="AlphaFoldDB" id="A0A1B0A7C7"/>
<dbReference type="EnsemblMetazoa" id="GPAI036591-RA">
    <property type="protein sequence ID" value="GPAI036591-PA"/>
    <property type="gene ID" value="GPAI036591"/>
</dbReference>
<dbReference type="Proteomes" id="UP000092445">
    <property type="component" value="Unassembled WGS sequence"/>
</dbReference>
<protein>
    <submittedName>
        <fullName evidence="1">Uncharacterized protein</fullName>
    </submittedName>
</protein>
<accession>A0A1B0A7C7</accession>
<dbReference type="VEuPathDB" id="VectorBase:GPAI036591"/>
<proteinExistence type="predicted"/>
<reference evidence="1" key="2">
    <citation type="submission" date="2020-05" db="UniProtKB">
        <authorList>
            <consortium name="EnsemblMetazoa"/>
        </authorList>
    </citation>
    <scope>IDENTIFICATION</scope>
    <source>
        <strain evidence="1">IAEA</strain>
    </source>
</reference>
<reference evidence="2" key="1">
    <citation type="submission" date="2014-03" db="EMBL/GenBank/DDBJ databases">
        <authorList>
            <person name="Aksoy S."/>
            <person name="Warren W."/>
            <person name="Wilson R.K."/>
        </authorList>
    </citation>
    <scope>NUCLEOTIDE SEQUENCE [LARGE SCALE GENOMIC DNA]</scope>
    <source>
        <strain evidence="2">IAEA</strain>
    </source>
</reference>